<dbReference type="EMBL" id="CP001124">
    <property type="protein sequence ID" value="ACH37682.1"/>
    <property type="molecule type" value="Genomic_DNA"/>
</dbReference>
<accession>B5ED96</accession>
<dbReference type="NCBIfam" id="TIGR01683">
    <property type="entry name" value="thiS"/>
    <property type="match status" value="1"/>
</dbReference>
<reference evidence="1 2" key="1">
    <citation type="submission" date="2008-07" db="EMBL/GenBank/DDBJ databases">
        <title>Complete sequence of Geobacter bemidjiensis BEM.</title>
        <authorList>
            <consortium name="US DOE Joint Genome Institute"/>
            <person name="Lucas S."/>
            <person name="Copeland A."/>
            <person name="Lapidus A."/>
            <person name="Glavina del Rio T."/>
            <person name="Dalin E."/>
            <person name="Tice H."/>
            <person name="Bruce D."/>
            <person name="Goodwin L."/>
            <person name="Pitluck S."/>
            <person name="Kiss H."/>
            <person name="Brettin T."/>
            <person name="Detter J.C."/>
            <person name="Han C."/>
            <person name="Kuske C.R."/>
            <person name="Schmutz J."/>
            <person name="Larimer F."/>
            <person name="Land M."/>
            <person name="Hauser L."/>
            <person name="Kyrpides N."/>
            <person name="Lykidis A."/>
            <person name="Lovley D."/>
            <person name="Richardson P."/>
        </authorList>
    </citation>
    <scope>NUCLEOTIDE SEQUENCE [LARGE SCALE GENOMIC DNA]</scope>
    <source>
        <strain evidence="2">ATCC BAA-1014 / DSM 16622 / JCM 12645 / Bem</strain>
    </source>
</reference>
<dbReference type="eggNOG" id="COG2104">
    <property type="taxonomic scope" value="Bacteria"/>
</dbReference>
<name>B5ED96_CITBB</name>
<dbReference type="OrthoDB" id="197113at2"/>
<dbReference type="Proteomes" id="UP000008825">
    <property type="component" value="Chromosome"/>
</dbReference>
<dbReference type="Pfam" id="PF02597">
    <property type="entry name" value="ThiS"/>
    <property type="match status" value="1"/>
</dbReference>
<dbReference type="InterPro" id="IPR016155">
    <property type="entry name" value="Mopterin_synth/thiamin_S_b"/>
</dbReference>
<dbReference type="Gene3D" id="3.10.20.30">
    <property type="match status" value="1"/>
</dbReference>
<dbReference type="HOGENOM" id="CLU_174611_3_3_7"/>
<organism evidence="1 2">
    <name type="scientific">Citrifermentans bemidjiense (strain ATCC BAA-1014 / DSM 16622 / JCM 12645 / Bem)</name>
    <name type="common">Geobacter bemidjiensis</name>
    <dbReference type="NCBI Taxonomy" id="404380"/>
    <lineage>
        <taxon>Bacteria</taxon>
        <taxon>Pseudomonadati</taxon>
        <taxon>Thermodesulfobacteriota</taxon>
        <taxon>Desulfuromonadia</taxon>
        <taxon>Geobacterales</taxon>
        <taxon>Geobacteraceae</taxon>
        <taxon>Citrifermentans</taxon>
    </lineage>
</organism>
<dbReference type="PANTHER" id="PTHR34472:SF1">
    <property type="entry name" value="SULFUR CARRIER PROTEIN THIS"/>
    <property type="match status" value="1"/>
</dbReference>
<dbReference type="RefSeq" id="WP_012529090.1">
    <property type="nucleotide sequence ID" value="NC_011146.1"/>
</dbReference>
<dbReference type="InterPro" id="IPR010035">
    <property type="entry name" value="Thi_S"/>
</dbReference>
<dbReference type="KEGG" id="gbm:Gbem_0654"/>
<proteinExistence type="predicted"/>
<evidence type="ECO:0000313" key="2">
    <source>
        <dbReference type="Proteomes" id="UP000008825"/>
    </source>
</evidence>
<evidence type="ECO:0000313" key="1">
    <source>
        <dbReference type="EMBL" id="ACH37682.1"/>
    </source>
</evidence>
<protein>
    <submittedName>
        <fullName evidence="1">Thiamin biosynthesis sulfur carrier protein</fullName>
    </submittedName>
</protein>
<dbReference type="InterPro" id="IPR003749">
    <property type="entry name" value="ThiS/MoaD-like"/>
</dbReference>
<dbReference type="CDD" id="cd00565">
    <property type="entry name" value="Ubl_ThiS"/>
    <property type="match status" value="1"/>
</dbReference>
<dbReference type="SUPFAM" id="SSF54285">
    <property type="entry name" value="MoaD/ThiS"/>
    <property type="match status" value="1"/>
</dbReference>
<keyword evidence="2" id="KW-1185">Reference proteome</keyword>
<dbReference type="STRING" id="404380.Gbem_0654"/>
<reference evidence="1 2" key="2">
    <citation type="journal article" date="2010" name="BMC Genomics">
        <title>The genome of Geobacter bemidjiensis, exemplar for the subsurface clade of Geobacter species that predominate in Fe(III)-reducing subsurface environments.</title>
        <authorList>
            <person name="Aklujkar M."/>
            <person name="Young N.D."/>
            <person name="Holmes D."/>
            <person name="Chavan M."/>
            <person name="Risso C."/>
            <person name="Kiss H.E."/>
            <person name="Han C.S."/>
            <person name="Land M.L."/>
            <person name="Lovley D.R."/>
        </authorList>
    </citation>
    <scope>NUCLEOTIDE SEQUENCE [LARGE SCALE GENOMIC DNA]</scope>
    <source>
        <strain evidence="2">ATCC BAA-1014 / DSM 16622 / JCM 12645 / Bem</strain>
    </source>
</reference>
<gene>
    <name evidence="1" type="primary">thiS-1</name>
    <name evidence="1" type="ordered locus">Gbem_0654</name>
</gene>
<sequence length="75" mass="7940">MNITTNGDAVSIDPLTVQEYLLSLGIDPRRVAVELNLEILPKAQYETTDLAEGDTLEIVQFVGGGSLPASLPKAG</sequence>
<dbReference type="InterPro" id="IPR012675">
    <property type="entry name" value="Beta-grasp_dom_sf"/>
</dbReference>
<dbReference type="AlphaFoldDB" id="B5ED96"/>
<dbReference type="PANTHER" id="PTHR34472">
    <property type="entry name" value="SULFUR CARRIER PROTEIN THIS"/>
    <property type="match status" value="1"/>
</dbReference>